<keyword evidence="1" id="KW-0808">Transferase</keyword>
<dbReference type="EMBL" id="CP022098">
    <property type="protein sequence ID" value="ATB41352.1"/>
    <property type="molecule type" value="Genomic_DNA"/>
</dbReference>
<reference evidence="1 2" key="1">
    <citation type="submission" date="2017-06" db="EMBL/GenBank/DDBJ databases">
        <title>Sequencing and comparative analysis of myxobacterial genomes.</title>
        <authorList>
            <person name="Rupp O."/>
            <person name="Goesmann A."/>
            <person name="Sogaard-Andersen L."/>
        </authorList>
    </citation>
    <scope>NUCLEOTIDE SEQUENCE [LARGE SCALE GENOMIC DNA]</scope>
    <source>
        <strain evidence="1 2">DSM 52655</strain>
    </source>
</reference>
<dbReference type="Gene3D" id="3.40.630.30">
    <property type="match status" value="1"/>
</dbReference>
<evidence type="ECO:0000313" key="2">
    <source>
        <dbReference type="Proteomes" id="UP000217257"/>
    </source>
</evidence>
<protein>
    <submittedName>
        <fullName evidence="1">Acetyltransferase</fullName>
    </submittedName>
</protein>
<sequence length="351" mass="40453">MNLEHLQFKDINLADPFFDSLKANYQEFPIWFAKKADDRAYVFKNDQGTIDGFLYVKVEVGPVADVAPVLPPARRLKVGTMKINAHGTKLGERFIKKIFDHAIFEKVDEVYVTVFSEHGPLIGLLERYGFRNVGTKTSKNGTEQVFVKQLRGAYEDVVRSYPLVRLSQERAYLLALYPQWHTRLLPDSILKTEDADVVQDVSHTNSIHKVYLAAMSGMDALKRGDVLLIYRTSDQQGPAHYRSVATSACVVEEYRPIYSFKTQEDFLAYCRPYSVFEEHELLGFWKHKKYPHVIRFTYNIALKKRVTRKVMIEELGLEGNVRWGFLPLSHKQFLNVLRKGLVDESLVVNKA</sequence>
<dbReference type="Proteomes" id="UP000217257">
    <property type="component" value="Chromosome"/>
</dbReference>
<dbReference type="AlphaFoldDB" id="A0A250JCZ7"/>
<dbReference type="RefSeq" id="WP_095989087.1">
    <property type="nucleotide sequence ID" value="NZ_CP022098.1"/>
</dbReference>
<accession>A0A250JCZ7</accession>
<dbReference type="GO" id="GO:0016740">
    <property type="term" value="F:transferase activity"/>
    <property type="evidence" value="ECO:0007669"/>
    <property type="project" value="UniProtKB-KW"/>
</dbReference>
<dbReference type="InterPro" id="IPR016181">
    <property type="entry name" value="Acyl_CoA_acyltransferase"/>
</dbReference>
<gene>
    <name evidence="1" type="ORF">CYFUS_006817</name>
</gene>
<dbReference type="KEGG" id="cfus:CYFUS_006817"/>
<organism evidence="1 2">
    <name type="scientific">Cystobacter fuscus</name>
    <dbReference type="NCBI Taxonomy" id="43"/>
    <lineage>
        <taxon>Bacteria</taxon>
        <taxon>Pseudomonadati</taxon>
        <taxon>Myxococcota</taxon>
        <taxon>Myxococcia</taxon>
        <taxon>Myxococcales</taxon>
        <taxon>Cystobacterineae</taxon>
        <taxon>Archangiaceae</taxon>
        <taxon>Cystobacter</taxon>
    </lineage>
</organism>
<evidence type="ECO:0000313" key="1">
    <source>
        <dbReference type="EMBL" id="ATB41352.1"/>
    </source>
</evidence>
<proteinExistence type="predicted"/>
<name>A0A250JCZ7_9BACT</name>
<dbReference type="SUPFAM" id="SSF55729">
    <property type="entry name" value="Acyl-CoA N-acyltransferases (Nat)"/>
    <property type="match status" value="1"/>
</dbReference>